<dbReference type="Pfam" id="PF06074">
    <property type="entry name" value="Portal_Mu"/>
    <property type="match status" value="1"/>
</dbReference>
<dbReference type="InterPro" id="IPR009279">
    <property type="entry name" value="Portal_Mu"/>
</dbReference>
<evidence type="ECO:0000313" key="2">
    <source>
        <dbReference type="EMBL" id="CAB4193347.1"/>
    </source>
</evidence>
<reference evidence="2" key="1">
    <citation type="submission" date="2020-05" db="EMBL/GenBank/DDBJ databases">
        <authorList>
            <person name="Chiriac C."/>
            <person name="Salcher M."/>
            <person name="Ghai R."/>
            <person name="Kavagutti S V."/>
        </authorList>
    </citation>
    <scope>NUCLEOTIDE SEQUENCE</scope>
</reference>
<proteinExistence type="predicted"/>
<name>A0A6J5RGI9_9CAUD</name>
<protein>
    <recommendedName>
        <fullName evidence="3">Portal protein</fullName>
    </recommendedName>
</protein>
<sequence>MTDIDFTKMDSVVQKKRGRNTLDTSEIGSSGLRIFSGRIYEEYLPQLQGESGIRIFTEMRDDAVIGSILFAIDMLIRQVDWHVEPFSGKRVDVQNATFLQECLDDMSLTWKEVISDALTFLPYGWSFQEIVYKRRDGWKGEGGESSSYSDGRIGWRKFASRPQETVFKWITDTETGSIKAMQQLTLPDYQLKTIPISKGLLFRTTANKNSPQGRSVLRSAYRPWYFKKRIEEIEAIGIERDLAGMPMAWVDPRLLSADASSDDIALLNSIKQLVVNVRRDQQEGVIFPLAYDMNGNQMYKFELMSAGGSRQFDISGVVERYSRQIAMTVMADFIFLGHQGTGSYALSSDKTTMFAKAIGTWIDIIQDTFNRYAVPRLFRVNGIPTDRLPRIVHGDIETPDLASLGGYITQLAGVGVSLFPDEKVEAFLRSAGGIPQKSEQANEIADIRNKMQMEQMDMQHRQLIAQTDMTEQQAQVAQYTPEQTDLAVKQQRLQLGMMAQQAAMSGMMAPQDGEQPPPDEMAKRLRKRMTNTPPDAAKTDTESQKKRRKRIEMAMGDEESED</sequence>
<feature type="region of interest" description="Disordered" evidence="1">
    <location>
        <begin position="508"/>
        <end position="562"/>
    </location>
</feature>
<gene>
    <name evidence="2" type="ORF">UFOVP1246_83</name>
</gene>
<accession>A0A6J5RGI9</accession>
<dbReference type="EMBL" id="LR797193">
    <property type="protein sequence ID" value="CAB4193347.1"/>
    <property type="molecule type" value="Genomic_DNA"/>
</dbReference>
<evidence type="ECO:0008006" key="3">
    <source>
        <dbReference type="Google" id="ProtNLM"/>
    </source>
</evidence>
<evidence type="ECO:0000256" key="1">
    <source>
        <dbReference type="SAM" id="MobiDB-lite"/>
    </source>
</evidence>
<organism evidence="2">
    <name type="scientific">uncultured Caudovirales phage</name>
    <dbReference type="NCBI Taxonomy" id="2100421"/>
    <lineage>
        <taxon>Viruses</taxon>
        <taxon>Duplodnaviria</taxon>
        <taxon>Heunggongvirae</taxon>
        <taxon>Uroviricota</taxon>
        <taxon>Caudoviricetes</taxon>
        <taxon>Peduoviridae</taxon>
        <taxon>Maltschvirus</taxon>
        <taxon>Maltschvirus maltsch</taxon>
    </lineage>
</organism>